<organism evidence="11 12">
    <name type="scientific">Megalodesulfovibrio gigas (strain ATCC 19364 / DSM 1382 / NCIMB 9332 / VKM B-1759)</name>
    <name type="common">Desulfovibrio gigas</name>
    <dbReference type="NCBI Taxonomy" id="1121448"/>
    <lineage>
        <taxon>Bacteria</taxon>
        <taxon>Pseudomonadati</taxon>
        <taxon>Thermodesulfobacteriota</taxon>
        <taxon>Desulfovibrionia</taxon>
        <taxon>Desulfovibrionales</taxon>
        <taxon>Desulfovibrionaceae</taxon>
        <taxon>Megalodesulfovibrio</taxon>
    </lineage>
</organism>
<keyword evidence="2" id="KW-0004">4Fe-4S</keyword>
<evidence type="ECO:0000256" key="8">
    <source>
        <dbReference type="SAM" id="Phobius"/>
    </source>
</evidence>
<feature type="domain" description="4Fe-4S ferredoxin-type" evidence="10">
    <location>
        <begin position="39"/>
        <end position="69"/>
    </location>
</feature>
<dbReference type="GO" id="GO:0051539">
    <property type="term" value="F:4 iron, 4 sulfur cluster binding"/>
    <property type="evidence" value="ECO:0007669"/>
    <property type="project" value="UniProtKB-KW"/>
</dbReference>
<sequence>MKRRSFLGLVGAAGLGASLAPAAAQAAGNTHFTGYKDSFGVVFDATRCIGCRKCEAACQKVNDLPKPEKPFDDLTVLQERRRTDATNYTVINQFANPAAPEGKTFHKFQCNHCNEPACASSCFVKAFTKNPDGSVTYDASLCVGCRYCMVACPFYVPTYEYDSALVPKVQKCTFCHPRLEQGLLPGCVEACPKEAMLFGKREDVLRLAWERIRSNPGKYVEHVYGETEMGGTAWMVISPVPFEQIGLNEGLGVTPAPALTAGALGAVPIVVGLWPVLLGGLYGINTMRDRAVKQEKADAVATARQETEQAAKAKLQEELKKAEAAAQKKMDAEVKKAVDEAVKAKVAEMEAAKAPSEGDQKEGD</sequence>
<dbReference type="PANTHER" id="PTHR43545">
    <property type="entry name" value="FORMATE DEHYDROGENASE, NITRATE-INDUCIBLE, IRON-SULFUR SUBUNIT"/>
    <property type="match status" value="1"/>
</dbReference>
<dbReference type="eggNOG" id="COG0437">
    <property type="taxonomic scope" value="Bacteria"/>
</dbReference>
<dbReference type="PANTHER" id="PTHR43545:SF4">
    <property type="entry name" value="IRON-SULFUR PROTEIN"/>
    <property type="match status" value="1"/>
</dbReference>
<dbReference type="AlphaFoldDB" id="T2G8L7"/>
<dbReference type="InterPro" id="IPR006311">
    <property type="entry name" value="TAT_signal"/>
</dbReference>
<dbReference type="PROSITE" id="PS51318">
    <property type="entry name" value="TAT"/>
    <property type="match status" value="1"/>
</dbReference>
<dbReference type="HOGENOM" id="CLU_043374_0_0_7"/>
<dbReference type="SUPFAM" id="SSF54862">
    <property type="entry name" value="4Fe-4S ferredoxins"/>
    <property type="match status" value="1"/>
</dbReference>
<evidence type="ECO:0000256" key="3">
    <source>
        <dbReference type="ARBA" id="ARBA00022723"/>
    </source>
</evidence>
<dbReference type="PROSITE" id="PS51379">
    <property type="entry name" value="4FE4S_FER_2"/>
    <property type="match status" value="2"/>
</dbReference>
<dbReference type="InterPro" id="IPR051555">
    <property type="entry name" value="FDH_Electron_Transfer_Unit"/>
</dbReference>
<evidence type="ECO:0000259" key="10">
    <source>
        <dbReference type="PROSITE" id="PS51379"/>
    </source>
</evidence>
<evidence type="ECO:0000256" key="4">
    <source>
        <dbReference type="ARBA" id="ARBA00022737"/>
    </source>
</evidence>
<keyword evidence="6" id="KW-0411">Iron-sulfur</keyword>
<dbReference type="GO" id="GO:0046872">
    <property type="term" value="F:metal ion binding"/>
    <property type="evidence" value="ECO:0007669"/>
    <property type="project" value="UniProtKB-KW"/>
</dbReference>
<keyword evidence="4" id="KW-0677">Repeat</keyword>
<evidence type="ECO:0000313" key="11">
    <source>
        <dbReference type="EMBL" id="AGW12618.1"/>
    </source>
</evidence>
<evidence type="ECO:0000256" key="5">
    <source>
        <dbReference type="ARBA" id="ARBA00023004"/>
    </source>
</evidence>
<evidence type="ECO:0000256" key="6">
    <source>
        <dbReference type="ARBA" id="ARBA00023014"/>
    </source>
</evidence>
<dbReference type="EMBL" id="CP006585">
    <property type="protein sequence ID" value="AGW12618.1"/>
    <property type="molecule type" value="Genomic_DNA"/>
</dbReference>
<dbReference type="InterPro" id="IPR017900">
    <property type="entry name" value="4Fe4S_Fe_S_CS"/>
</dbReference>
<keyword evidence="5" id="KW-0408">Iron</keyword>
<keyword evidence="9" id="KW-0732">Signal</keyword>
<dbReference type="InterPro" id="IPR017896">
    <property type="entry name" value="4Fe4S_Fe-S-bd"/>
</dbReference>
<protein>
    <submittedName>
        <fullName evidence="11">Putative hmc operon protein 2</fullName>
    </submittedName>
</protein>
<keyword evidence="3" id="KW-0479">Metal-binding</keyword>
<dbReference type="OrthoDB" id="9789030at2"/>
<dbReference type="Pfam" id="PF13247">
    <property type="entry name" value="Fer4_11"/>
    <property type="match status" value="1"/>
</dbReference>
<dbReference type="Proteomes" id="UP000016587">
    <property type="component" value="Chromosome"/>
</dbReference>
<keyword evidence="12" id="KW-1185">Reference proteome</keyword>
<evidence type="ECO:0000256" key="1">
    <source>
        <dbReference type="ARBA" id="ARBA00004196"/>
    </source>
</evidence>
<gene>
    <name evidence="11" type="primary">hmcB</name>
    <name evidence="11" type="ORF">DGI_0716</name>
</gene>
<dbReference type="CDD" id="cd10561">
    <property type="entry name" value="HybA_like"/>
    <property type="match status" value="1"/>
</dbReference>
<dbReference type="NCBIfam" id="NF045715">
    <property type="entry name" value="sulf_resp_HmcB"/>
    <property type="match status" value="1"/>
</dbReference>
<feature type="chain" id="PRO_5004588230" evidence="9">
    <location>
        <begin position="27"/>
        <end position="364"/>
    </location>
</feature>
<evidence type="ECO:0000256" key="2">
    <source>
        <dbReference type="ARBA" id="ARBA00022485"/>
    </source>
</evidence>
<feature type="domain" description="4Fe-4S ferredoxin-type" evidence="10">
    <location>
        <begin position="133"/>
        <end position="162"/>
    </location>
</feature>
<dbReference type="STRING" id="1121448.DGI_0716"/>
<evidence type="ECO:0000256" key="7">
    <source>
        <dbReference type="SAM" id="Coils"/>
    </source>
</evidence>
<dbReference type="Gene3D" id="3.30.70.20">
    <property type="match status" value="2"/>
</dbReference>
<dbReference type="KEGG" id="dgg:DGI_0716"/>
<reference evidence="11 12" key="1">
    <citation type="journal article" date="2013" name="J. Bacteriol.">
        <title>Roles of HynAB and Ech, the only two hydrogenases found in the model sulfate reducer Desulfovibrio gigas.</title>
        <authorList>
            <person name="Morais-Silva F.O."/>
            <person name="Santos C.I."/>
            <person name="Rodrigues R."/>
            <person name="Pereira I.A."/>
            <person name="Rodrigues-Pousada C."/>
        </authorList>
    </citation>
    <scope>NUCLEOTIDE SEQUENCE [LARGE SCALE GENOMIC DNA]</scope>
    <source>
        <strain evidence="12">ATCC 19364 / DSM 1382 / NCIMB 9332 / VKM B-1759</strain>
    </source>
</reference>
<keyword evidence="8" id="KW-1133">Transmembrane helix</keyword>
<evidence type="ECO:0000313" key="12">
    <source>
        <dbReference type="Proteomes" id="UP000016587"/>
    </source>
</evidence>
<evidence type="ECO:0000256" key="9">
    <source>
        <dbReference type="SAM" id="SignalP"/>
    </source>
</evidence>
<accession>T2G8L7</accession>
<proteinExistence type="predicted"/>
<dbReference type="PROSITE" id="PS00198">
    <property type="entry name" value="4FE4S_FER_1"/>
    <property type="match status" value="1"/>
</dbReference>
<keyword evidence="8" id="KW-0812">Transmembrane</keyword>
<dbReference type="InterPro" id="IPR054814">
    <property type="entry name" value="HmcB"/>
</dbReference>
<keyword evidence="8" id="KW-0472">Membrane</keyword>
<feature type="coiled-coil region" evidence="7">
    <location>
        <begin position="305"/>
        <end position="335"/>
    </location>
</feature>
<dbReference type="PATRIC" id="fig|1121448.10.peg.724"/>
<keyword evidence="7" id="KW-0175">Coiled coil</keyword>
<comment type="subcellular location">
    <subcellularLocation>
        <location evidence="1">Cell envelope</location>
    </subcellularLocation>
</comment>
<feature type="transmembrane region" description="Helical" evidence="8">
    <location>
        <begin position="263"/>
        <end position="284"/>
    </location>
</feature>
<reference evidence="12" key="2">
    <citation type="submission" date="2013-07" db="EMBL/GenBank/DDBJ databases">
        <authorList>
            <person name="Morais-Silva F.O."/>
            <person name="Rezende A.M."/>
            <person name="Pimentel C."/>
            <person name="Resende D.M."/>
            <person name="Santos C.I."/>
            <person name="Clemente C."/>
            <person name="de Oliveira L.M."/>
            <person name="da Silva S.M."/>
            <person name="Costa D.A."/>
            <person name="Varela-Raposo A."/>
            <person name="Horacio E.C.A."/>
            <person name="Matos M."/>
            <person name="Flores O."/>
            <person name="Ruiz J.C."/>
            <person name="Rodrigues-Pousada C."/>
        </authorList>
    </citation>
    <scope>NUCLEOTIDE SEQUENCE [LARGE SCALE GENOMIC DNA]</scope>
    <source>
        <strain evidence="12">ATCC 19364 / DSM 1382 / NCIMB 9332 / VKM B-1759</strain>
    </source>
</reference>
<dbReference type="RefSeq" id="WP_021759289.1">
    <property type="nucleotide sequence ID" value="NC_022444.1"/>
</dbReference>
<name>T2G8L7_MEGG1</name>
<feature type="signal peptide" evidence="9">
    <location>
        <begin position="1"/>
        <end position="26"/>
    </location>
</feature>
<dbReference type="GO" id="GO:0030313">
    <property type="term" value="C:cell envelope"/>
    <property type="evidence" value="ECO:0007669"/>
    <property type="project" value="UniProtKB-SubCell"/>
</dbReference>